<keyword evidence="1" id="KW-0732">Signal</keyword>
<dbReference type="GeneID" id="37206858"/>
<dbReference type="EMBL" id="KZ821621">
    <property type="protein sequence ID" value="PYH70231.1"/>
    <property type="molecule type" value="Genomic_DNA"/>
</dbReference>
<organism evidence="2 3">
    <name type="scientific">Aspergillus vadensis (strain CBS 113365 / IMI 142717 / IBT 24658)</name>
    <dbReference type="NCBI Taxonomy" id="1448311"/>
    <lineage>
        <taxon>Eukaryota</taxon>
        <taxon>Fungi</taxon>
        <taxon>Dikarya</taxon>
        <taxon>Ascomycota</taxon>
        <taxon>Pezizomycotina</taxon>
        <taxon>Eurotiomycetes</taxon>
        <taxon>Eurotiomycetidae</taxon>
        <taxon>Eurotiales</taxon>
        <taxon>Aspergillaceae</taxon>
        <taxon>Aspergillus</taxon>
        <taxon>Aspergillus subgen. Circumdati</taxon>
    </lineage>
</organism>
<proteinExistence type="predicted"/>
<name>A0A319BDP1_ASPVC</name>
<accession>A0A319BDP1</accession>
<dbReference type="RefSeq" id="XP_025564025.1">
    <property type="nucleotide sequence ID" value="XM_025702266.1"/>
</dbReference>
<evidence type="ECO:0000313" key="3">
    <source>
        <dbReference type="Proteomes" id="UP000248405"/>
    </source>
</evidence>
<gene>
    <name evidence="2" type="ORF">BO88DRAFT_258416</name>
</gene>
<keyword evidence="3" id="KW-1185">Reference proteome</keyword>
<dbReference type="Proteomes" id="UP000248405">
    <property type="component" value="Unassembled WGS sequence"/>
</dbReference>
<reference evidence="2" key="1">
    <citation type="submission" date="2016-12" db="EMBL/GenBank/DDBJ databases">
        <title>The genomes of Aspergillus section Nigri reveals drivers in fungal speciation.</title>
        <authorList>
            <consortium name="DOE Joint Genome Institute"/>
            <person name="Vesth T.C."/>
            <person name="Nybo J."/>
            <person name="Theobald S."/>
            <person name="Brandl J."/>
            <person name="Frisvad J.C."/>
            <person name="Nielsen K.F."/>
            <person name="Lyhne E.K."/>
            <person name="Kogle M.E."/>
            <person name="Kuo A."/>
            <person name="Riley R."/>
            <person name="Clum A."/>
            <person name="Nolan M."/>
            <person name="Lipzen A."/>
            <person name="Salamov A."/>
            <person name="Henrissat B."/>
            <person name="Wiebenga A."/>
            <person name="De Vries R.P."/>
            <person name="Grigoriev I.V."/>
            <person name="Mortensen U.H."/>
            <person name="Andersen M.R."/>
            <person name="Baker S.E."/>
        </authorList>
    </citation>
    <scope>NUCLEOTIDE SEQUENCE [LARGE SCALE GENOMIC DNA]</scope>
    <source>
        <strain evidence="2">CBS 113365</strain>
    </source>
</reference>
<feature type="chain" id="PRO_5016339081" evidence="1">
    <location>
        <begin position="17"/>
        <end position="187"/>
    </location>
</feature>
<evidence type="ECO:0000313" key="2">
    <source>
        <dbReference type="EMBL" id="PYH70231.1"/>
    </source>
</evidence>
<sequence length="187" mass="20426">MLSFHPCLVRVGLVIATGSTPNPSGEGPGHSLFCRWLGSVSDQHRPCGMSAFAPSGNCWQPSQWNALFSTKTLVGEDFQTTSTQHSPSLSPVPCRLIFVGALDVSSMCGAAADLRDPEFMHGVAPGQPAPCAIACRRHPCSLSRCMIICVHWSDAYSWDFCPCCRWDKLSQPLMCFQRLPFSIVYLS</sequence>
<feature type="signal peptide" evidence="1">
    <location>
        <begin position="1"/>
        <end position="16"/>
    </location>
</feature>
<protein>
    <submittedName>
        <fullName evidence="2">Uncharacterized protein</fullName>
    </submittedName>
</protein>
<dbReference type="AlphaFoldDB" id="A0A319BDP1"/>
<evidence type="ECO:0000256" key="1">
    <source>
        <dbReference type="SAM" id="SignalP"/>
    </source>
</evidence>